<sequence>MDPEAVAASVIGTGSWTRRQVVLRSPDDRVAAWIAVHDRAGGRTSVDLTVAPDCADGDRVAGALLGWAREAAVETARLRQLDETQLDAMVYADDDRQQRWFAAAGYDRTRTWLELTRAVDDAEMLPQPQPGVAVRRVAKHENDLPVASDIQVVHQMLEESFADHFNSYRESFPEFLQRLREDPGHRWDHWWIAEVDTEDGPLPGGALVSSVLTADADGVLGSYVDYIGVHRRARGRGVAKALLHTVIRDARRRGRNRVDLEVDAESPTHADRLYASMGWTTKYSTESWHALVTVGARDRWVSL</sequence>
<proteinExistence type="predicted"/>
<evidence type="ECO:0000259" key="3">
    <source>
        <dbReference type="PROSITE" id="PS51186"/>
    </source>
</evidence>
<dbReference type="PANTHER" id="PTHR43420">
    <property type="entry name" value="ACETYLTRANSFERASE"/>
    <property type="match status" value="1"/>
</dbReference>
<evidence type="ECO:0000313" key="4">
    <source>
        <dbReference type="EMBL" id="CAA9366276.1"/>
    </source>
</evidence>
<dbReference type="PROSITE" id="PS51186">
    <property type="entry name" value="GNAT"/>
    <property type="match status" value="1"/>
</dbReference>
<evidence type="ECO:0000256" key="1">
    <source>
        <dbReference type="ARBA" id="ARBA00022679"/>
    </source>
</evidence>
<reference evidence="4" key="1">
    <citation type="submission" date="2020-02" db="EMBL/GenBank/DDBJ databases">
        <authorList>
            <person name="Meier V. D."/>
        </authorList>
    </citation>
    <scope>NUCLEOTIDE SEQUENCE</scope>
    <source>
        <strain evidence="4">AVDCRST_MAG47</strain>
    </source>
</reference>
<dbReference type="AlphaFoldDB" id="A0A6J4MQV1"/>
<accession>A0A6J4MQV1</accession>
<dbReference type="InterPro" id="IPR000182">
    <property type="entry name" value="GNAT_dom"/>
</dbReference>
<evidence type="ECO:0000256" key="2">
    <source>
        <dbReference type="ARBA" id="ARBA00023315"/>
    </source>
</evidence>
<dbReference type="Pfam" id="PF00583">
    <property type="entry name" value="Acetyltransf_1"/>
    <property type="match status" value="1"/>
</dbReference>
<dbReference type="SUPFAM" id="SSF55729">
    <property type="entry name" value="Acyl-CoA N-acyltransferases (Nat)"/>
    <property type="match status" value="1"/>
</dbReference>
<dbReference type="InterPro" id="IPR016181">
    <property type="entry name" value="Acyl_CoA_acyltransferase"/>
</dbReference>
<feature type="domain" description="N-acetyltransferase" evidence="3">
    <location>
        <begin position="151"/>
        <end position="298"/>
    </location>
</feature>
<gene>
    <name evidence="4" type="ORF">AVDCRST_MAG47-619</name>
</gene>
<keyword evidence="1" id="KW-0808">Transferase</keyword>
<keyword evidence="2" id="KW-0012">Acyltransferase</keyword>
<name>A0A6J4MQV1_9ACTN</name>
<dbReference type="EMBL" id="CADCUK010000043">
    <property type="protein sequence ID" value="CAA9366276.1"/>
    <property type="molecule type" value="Genomic_DNA"/>
</dbReference>
<dbReference type="Gene3D" id="3.40.630.30">
    <property type="match status" value="1"/>
</dbReference>
<dbReference type="CDD" id="cd04301">
    <property type="entry name" value="NAT_SF"/>
    <property type="match status" value="1"/>
</dbReference>
<dbReference type="InterPro" id="IPR050680">
    <property type="entry name" value="YpeA/RimI_acetyltransf"/>
</dbReference>
<dbReference type="GO" id="GO:0016747">
    <property type="term" value="F:acyltransferase activity, transferring groups other than amino-acyl groups"/>
    <property type="evidence" value="ECO:0007669"/>
    <property type="project" value="InterPro"/>
</dbReference>
<organism evidence="4">
    <name type="scientific">uncultured Nocardioidaceae bacterium</name>
    <dbReference type="NCBI Taxonomy" id="253824"/>
    <lineage>
        <taxon>Bacteria</taxon>
        <taxon>Bacillati</taxon>
        <taxon>Actinomycetota</taxon>
        <taxon>Actinomycetes</taxon>
        <taxon>Propionibacteriales</taxon>
        <taxon>Nocardioidaceae</taxon>
        <taxon>environmental samples</taxon>
    </lineage>
</organism>
<protein>
    <recommendedName>
        <fullName evidence="3">N-acetyltransferase domain-containing protein</fullName>
    </recommendedName>
</protein>